<organism evidence="2 3">
    <name type="scientific">Auxenochlorella protothecoides</name>
    <name type="common">Green microalga</name>
    <name type="synonym">Chlorella protothecoides</name>
    <dbReference type="NCBI Taxonomy" id="3075"/>
    <lineage>
        <taxon>Eukaryota</taxon>
        <taxon>Viridiplantae</taxon>
        <taxon>Chlorophyta</taxon>
        <taxon>core chlorophytes</taxon>
        <taxon>Trebouxiophyceae</taxon>
        <taxon>Chlorellales</taxon>
        <taxon>Chlorellaceae</taxon>
        <taxon>Auxenochlorella</taxon>
    </lineage>
</organism>
<name>A0A087SNH1_AUXPR</name>
<sequence>MGYVQGVRTHRPIPTSPSSPDSREPHPPRRRSVPARRGAGSPRAALPPHAPRAWR</sequence>
<feature type="region of interest" description="Disordered" evidence="1">
    <location>
        <begin position="1"/>
        <end position="55"/>
    </location>
</feature>
<evidence type="ECO:0000313" key="3">
    <source>
        <dbReference type="Proteomes" id="UP000028924"/>
    </source>
</evidence>
<dbReference type="GeneID" id="23615936"/>
<dbReference type="KEGG" id="apro:F751_4545"/>
<feature type="compositionally biased region" description="Low complexity" evidence="1">
    <location>
        <begin position="35"/>
        <end position="55"/>
    </location>
</feature>
<evidence type="ECO:0000313" key="2">
    <source>
        <dbReference type="EMBL" id="KFM27275.1"/>
    </source>
</evidence>
<evidence type="ECO:0000256" key="1">
    <source>
        <dbReference type="SAM" id="MobiDB-lite"/>
    </source>
</evidence>
<dbReference type="AlphaFoldDB" id="A0A087SNH1"/>
<dbReference type="RefSeq" id="XP_011400242.1">
    <property type="nucleotide sequence ID" value="XM_011401940.1"/>
</dbReference>
<dbReference type="Proteomes" id="UP000028924">
    <property type="component" value="Unassembled WGS sequence"/>
</dbReference>
<protein>
    <submittedName>
        <fullName evidence="2">Uncharacterized protein</fullName>
    </submittedName>
</protein>
<proteinExistence type="predicted"/>
<dbReference type="EMBL" id="KL662144">
    <property type="protein sequence ID" value="KFM27275.1"/>
    <property type="molecule type" value="Genomic_DNA"/>
</dbReference>
<keyword evidence="3" id="KW-1185">Reference proteome</keyword>
<gene>
    <name evidence="2" type="ORF">F751_4545</name>
</gene>
<reference evidence="2 3" key="1">
    <citation type="journal article" date="2014" name="BMC Genomics">
        <title>Oil accumulation mechanisms of the oleaginous microalga Chlorella protothecoides revealed through its genome, transcriptomes, and proteomes.</title>
        <authorList>
            <person name="Gao C."/>
            <person name="Wang Y."/>
            <person name="Shen Y."/>
            <person name="Yan D."/>
            <person name="He X."/>
            <person name="Dai J."/>
            <person name="Wu Q."/>
        </authorList>
    </citation>
    <scope>NUCLEOTIDE SEQUENCE [LARGE SCALE GENOMIC DNA]</scope>
    <source>
        <strain evidence="2 3">0710</strain>
    </source>
</reference>
<accession>A0A087SNH1</accession>